<sequence>MARTRLDTTVPDLGGRLAVVTGGSDGLGLGLARRLAAAGAEVVLPVRNEAKGAAALERIRAAVPAAEVSLRTLDLASLDSVAALAGGLLAEGRPVDLLVLNAGVMAPPVRHVTSDGFELQFGTNHLGHFALAARLLPLLTAGAGRGGARVVSHTSIAARQGALAWDDLDHERNYTPWKTYNQSKLAVALFGLELQRRSAAAGWGITSEIAHPGLTSTNLQASGPGMGRSRPARIDAVFSGLARLGLFVQGVDDGLRPALYAATAPGAPGGGFYGPGGVGQFSGRPVPLRYYRSMRDEAAAARLWEVSERLTGVDFG</sequence>
<keyword evidence="4" id="KW-1185">Reference proteome</keyword>
<dbReference type="Pfam" id="PF00106">
    <property type="entry name" value="adh_short"/>
    <property type="match status" value="1"/>
</dbReference>
<dbReference type="PRINTS" id="PR00081">
    <property type="entry name" value="GDHRDH"/>
</dbReference>
<comment type="caution">
    <text evidence="3">The sequence shown here is derived from an EMBL/GenBank/DDBJ whole genome shotgun (WGS) entry which is preliminary data.</text>
</comment>
<reference evidence="3 4" key="1">
    <citation type="submission" date="2023-12" db="EMBL/GenBank/DDBJ databases">
        <title>Streptomyces sp. V4-01.</title>
        <authorList>
            <person name="Somphong A."/>
            <person name="Phongsopitanun W."/>
        </authorList>
    </citation>
    <scope>NUCLEOTIDE SEQUENCE [LARGE SCALE GENOMIC DNA]</scope>
    <source>
        <strain evidence="3 4">V4-01</strain>
    </source>
</reference>
<evidence type="ECO:0000256" key="1">
    <source>
        <dbReference type="ARBA" id="ARBA00006484"/>
    </source>
</evidence>
<keyword evidence="2" id="KW-0560">Oxidoreductase</keyword>
<accession>A0ABU7PF29</accession>
<gene>
    <name evidence="3" type="ORF">V2S66_20915</name>
</gene>
<comment type="similarity">
    <text evidence="1">Belongs to the short-chain dehydrogenases/reductases (SDR) family.</text>
</comment>
<dbReference type="PANTHER" id="PTHR24320">
    <property type="entry name" value="RETINOL DEHYDROGENASE"/>
    <property type="match status" value="1"/>
</dbReference>
<evidence type="ECO:0000313" key="4">
    <source>
        <dbReference type="Proteomes" id="UP001344658"/>
    </source>
</evidence>
<dbReference type="Proteomes" id="UP001344658">
    <property type="component" value="Unassembled WGS sequence"/>
</dbReference>
<dbReference type="SUPFAM" id="SSF51735">
    <property type="entry name" value="NAD(P)-binding Rossmann-fold domains"/>
    <property type="match status" value="1"/>
</dbReference>
<dbReference type="NCBIfam" id="NF004846">
    <property type="entry name" value="PRK06197.1"/>
    <property type="match status" value="1"/>
</dbReference>
<dbReference type="InterPro" id="IPR002347">
    <property type="entry name" value="SDR_fam"/>
</dbReference>
<dbReference type="RefSeq" id="WP_330797423.1">
    <property type="nucleotide sequence ID" value="NZ_JAZEWV010000017.1"/>
</dbReference>
<dbReference type="Gene3D" id="3.40.50.720">
    <property type="entry name" value="NAD(P)-binding Rossmann-like Domain"/>
    <property type="match status" value="1"/>
</dbReference>
<dbReference type="NCBIfam" id="NF004513">
    <property type="entry name" value="PRK05854.1"/>
    <property type="match status" value="1"/>
</dbReference>
<dbReference type="InterPro" id="IPR020904">
    <property type="entry name" value="Sc_DH/Rdtase_CS"/>
</dbReference>
<dbReference type="PROSITE" id="PS00061">
    <property type="entry name" value="ADH_SHORT"/>
    <property type="match status" value="1"/>
</dbReference>
<dbReference type="InterPro" id="IPR036291">
    <property type="entry name" value="NAD(P)-bd_dom_sf"/>
</dbReference>
<name>A0ABU7PF29_9ACTN</name>
<dbReference type="EMBL" id="JAZEWV010000017">
    <property type="protein sequence ID" value="MEE4544427.1"/>
    <property type="molecule type" value="Genomic_DNA"/>
</dbReference>
<dbReference type="PANTHER" id="PTHR24320:SF148">
    <property type="entry name" value="NAD(P)-BINDING ROSSMANN-FOLD SUPERFAMILY PROTEIN"/>
    <property type="match status" value="1"/>
</dbReference>
<evidence type="ECO:0000313" key="3">
    <source>
        <dbReference type="EMBL" id="MEE4544427.1"/>
    </source>
</evidence>
<proteinExistence type="inferred from homology"/>
<organism evidence="3 4">
    <name type="scientific">Actinacidiphila polyblastidii</name>
    <dbReference type="NCBI Taxonomy" id="3110430"/>
    <lineage>
        <taxon>Bacteria</taxon>
        <taxon>Bacillati</taxon>
        <taxon>Actinomycetota</taxon>
        <taxon>Actinomycetes</taxon>
        <taxon>Kitasatosporales</taxon>
        <taxon>Streptomycetaceae</taxon>
        <taxon>Actinacidiphila</taxon>
    </lineage>
</organism>
<evidence type="ECO:0000256" key="2">
    <source>
        <dbReference type="ARBA" id="ARBA00023002"/>
    </source>
</evidence>
<protein>
    <submittedName>
        <fullName evidence="3">SDR family oxidoreductase</fullName>
    </submittedName>
</protein>